<proteinExistence type="predicted"/>
<dbReference type="EMBL" id="JAHLJV010000062">
    <property type="protein sequence ID" value="KAK1579760.1"/>
    <property type="molecule type" value="Genomic_DNA"/>
</dbReference>
<gene>
    <name evidence="2" type="ORF">LY79DRAFT_582300</name>
</gene>
<dbReference type="GeneID" id="85444489"/>
<sequence length="154" mass="16372">MDHPAAEPAFPPLHHDPGKLAGLLDSGEDHDNASVGRHGLTTVRIAAGRPRVAVFNHTIPLDLCSNLELHVVPRESVSNHRGNLVSVVVEVPASNTAKTATYRQSDLTTHAVRVPNKVFGPCGSNAGPAQPEDRWTWVVPALPSSPTSGIMVHP</sequence>
<protein>
    <submittedName>
        <fullName evidence="2">Uncharacterized protein</fullName>
    </submittedName>
</protein>
<dbReference type="AlphaFoldDB" id="A0AAD8PSA5"/>
<evidence type="ECO:0000313" key="3">
    <source>
        <dbReference type="Proteomes" id="UP001230504"/>
    </source>
</evidence>
<accession>A0AAD8PSA5</accession>
<dbReference type="RefSeq" id="XP_060410863.1">
    <property type="nucleotide sequence ID" value="XM_060560249.1"/>
</dbReference>
<comment type="caution">
    <text evidence="2">The sequence shown here is derived from an EMBL/GenBank/DDBJ whole genome shotgun (WGS) entry which is preliminary data.</text>
</comment>
<keyword evidence="3" id="KW-1185">Reference proteome</keyword>
<organism evidence="2 3">
    <name type="scientific">Colletotrichum navitas</name>
    <dbReference type="NCBI Taxonomy" id="681940"/>
    <lineage>
        <taxon>Eukaryota</taxon>
        <taxon>Fungi</taxon>
        <taxon>Dikarya</taxon>
        <taxon>Ascomycota</taxon>
        <taxon>Pezizomycotina</taxon>
        <taxon>Sordariomycetes</taxon>
        <taxon>Hypocreomycetidae</taxon>
        <taxon>Glomerellales</taxon>
        <taxon>Glomerellaceae</taxon>
        <taxon>Colletotrichum</taxon>
        <taxon>Colletotrichum graminicola species complex</taxon>
    </lineage>
</organism>
<evidence type="ECO:0000256" key="1">
    <source>
        <dbReference type="SAM" id="MobiDB-lite"/>
    </source>
</evidence>
<dbReference type="Proteomes" id="UP001230504">
    <property type="component" value="Unassembled WGS sequence"/>
</dbReference>
<reference evidence="2" key="1">
    <citation type="submission" date="2021-06" db="EMBL/GenBank/DDBJ databases">
        <title>Comparative genomics, transcriptomics and evolutionary studies reveal genomic signatures of adaptation to plant cell wall in hemibiotrophic fungi.</title>
        <authorList>
            <consortium name="DOE Joint Genome Institute"/>
            <person name="Baroncelli R."/>
            <person name="Diaz J.F."/>
            <person name="Benocci T."/>
            <person name="Peng M."/>
            <person name="Battaglia E."/>
            <person name="Haridas S."/>
            <person name="Andreopoulos W."/>
            <person name="Labutti K."/>
            <person name="Pangilinan J."/>
            <person name="Floch G.L."/>
            <person name="Makela M.R."/>
            <person name="Henrissat B."/>
            <person name="Grigoriev I.V."/>
            <person name="Crouch J.A."/>
            <person name="De Vries R.P."/>
            <person name="Sukno S.A."/>
            <person name="Thon M.R."/>
        </authorList>
    </citation>
    <scope>NUCLEOTIDE SEQUENCE</scope>
    <source>
        <strain evidence="2">CBS 125086</strain>
    </source>
</reference>
<feature type="region of interest" description="Disordered" evidence="1">
    <location>
        <begin position="1"/>
        <end position="29"/>
    </location>
</feature>
<name>A0AAD8PSA5_9PEZI</name>
<evidence type="ECO:0000313" key="2">
    <source>
        <dbReference type="EMBL" id="KAK1579760.1"/>
    </source>
</evidence>